<proteinExistence type="predicted"/>
<dbReference type="EMBL" id="QHLQ01000018">
    <property type="protein sequence ID" value="NIZ62543.1"/>
    <property type="molecule type" value="Genomic_DNA"/>
</dbReference>
<gene>
    <name evidence="1" type="ORF">DL239_16345</name>
</gene>
<reference evidence="1 2" key="1">
    <citation type="submission" date="2018-05" db="EMBL/GenBank/DDBJ databases">
        <authorList>
            <person name="Zhang Y.-J."/>
        </authorList>
    </citation>
    <scope>NUCLEOTIDE SEQUENCE [LARGE SCALE GENOMIC DNA]</scope>
    <source>
        <strain evidence="1 2">CY04</strain>
    </source>
</reference>
<comment type="caution">
    <text evidence="1">The sequence shown here is derived from an EMBL/GenBank/DDBJ whole genome shotgun (WGS) entry which is preliminary data.</text>
</comment>
<dbReference type="RefSeq" id="WP_167685166.1">
    <property type="nucleotide sequence ID" value="NZ_QHLQ01000018.1"/>
</dbReference>
<protein>
    <recommendedName>
        <fullName evidence="3">Phasin protein</fullName>
    </recommendedName>
</protein>
<accession>A0ABX0WA42</accession>
<organism evidence="1 2">
    <name type="scientific">Parasedimentitalea denitrificans</name>
    <dbReference type="NCBI Taxonomy" id="2211118"/>
    <lineage>
        <taxon>Bacteria</taxon>
        <taxon>Pseudomonadati</taxon>
        <taxon>Pseudomonadota</taxon>
        <taxon>Alphaproteobacteria</taxon>
        <taxon>Rhodobacterales</taxon>
        <taxon>Paracoccaceae</taxon>
        <taxon>Parasedimentitalea</taxon>
    </lineage>
</organism>
<evidence type="ECO:0008006" key="3">
    <source>
        <dbReference type="Google" id="ProtNLM"/>
    </source>
</evidence>
<sequence>MAKSKHPPLLKAALADIASMKKNIDKNLTTMKAIAKACASTQSSATATSSGFNKQYKYLQDVVEKYATQIVEIGQLETDLAEAKGNKKKEAEIKKALAKAEKAGDASRKEYNVGCKLMATLSQGMIDQVDGVAAAAEKFVKFTT</sequence>
<keyword evidence="2" id="KW-1185">Reference proteome</keyword>
<name>A0ABX0WA42_9RHOB</name>
<evidence type="ECO:0000313" key="2">
    <source>
        <dbReference type="Proteomes" id="UP001429564"/>
    </source>
</evidence>
<evidence type="ECO:0000313" key="1">
    <source>
        <dbReference type="EMBL" id="NIZ62543.1"/>
    </source>
</evidence>
<dbReference type="Proteomes" id="UP001429564">
    <property type="component" value="Unassembled WGS sequence"/>
</dbReference>